<evidence type="ECO:0000313" key="2">
    <source>
        <dbReference type="Proteomes" id="UP000186216"/>
    </source>
</evidence>
<dbReference type="Proteomes" id="UP000186216">
    <property type="component" value="Unassembled WGS sequence"/>
</dbReference>
<dbReference type="EMBL" id="FTOU01000003">
    <property type="protein sequence ID" value="SIS70040.1"/>
    <property type="molecule type" value="Genomic_DNA"/>
</dbReference>
<organism evidence="1 2">
    <name type="scientific">Paracoccus saliphilus</name>
    <dbReference type="NCBI Taxonomy" id="405559"/>
    <lineage>
        <taxon>Bacteria</taxon>
        <taxon>Pseudomonadati</taxon>
        <taxon>Pseudomonadota</taxon>
        <taxon>Alphaproteobacteria</taxon>
        <taxon>Rhodobacterales</taxon>
        <taxon>Paracoccaceae</taxon>
        <taxon>Paracoccus</taxon>
    </lineage>
</organism>
<comment type="caution">
    <text evidence="1">The sequence shown here is derived from an EMBL/GenBank/DDBJ whole genome shotgun (WGS) entry which is preliminary data.</text>
</comment>
<gene>
    <name evidence="1" type="ORF">SAMN05421772_10388</name>
</gene>
<dbReference type="AlphaFoldDB" id="A0AA46A4V0"/>
<sequence length="62" mass="6883">MPSFEQDYSFGGDRCLLALTMTYAPTKLSLVILTTSLLDLPRADRREVFNSTACKILGVDQV</sequence>
<accession>A0AA46A4V0</accession>
<name>A0AA46A4V0_9RHOB</name>
<reference evidence="1 2" key="1">
    <citation type="submission" date="2017-01" db="EMBL/GenBank/DDBJ databases">
        <authorList>
            <person name="Varghese N."/>
            <person name="Submissions S."/>
        </authorList>
    </citation>
    <scope>NUCLEOTIDE SEQUENCE [LARGE SCALE GENOMIC DNA]</scope>
    <source>
        <strain evidence="1 2">DSM 18447</strain>
    </source>
</reference>
<protein>
    <submittedName>
        <fullName evidence="1">Uncharacterized protein</fullName>
    </submittedName>
</protein>
<evidence type="ECO:0000313" key="1">
    <source>
        <dbReference type="EMBL" id="SIS70040.1"/>
    </source>
</evidence>
<proteinExistence type="predicted"/>